<dbReference type="AlphaFoldDB" id="A0A8C2S5P0"/>
<dbReference type="Pfam" id="PF00191">
    <property type="entry name" value="Annexin"/>
    <property type="match status" value="2"/>
</dbReference>
<dbReference type="PANTHER" id="PTHR10502:SF18">
    <property type="entry name" value="ANNEXIN A2-RELATED"/>
    <property type="match status" value="1"/>
</dbReference>
<name>A0A8C2S5P0_CAPHI</name>
<evidence type="ECO:0000313" key="4">
    <source>
        <dbReference type="Ensembl" id="ENSCHIP00010038171.1"/>
    </source>
</evidence>
<dbReference type="GO" id="GO:1905602">
    <property type="term" value="P:positive regulation of receptor-mediated endocytosis involved in cholesterol transport"/>
    <property type="evidence" value="ECO:0007669"/>
    <property type="project" value="TreeGrafter"/>
</dbReference>
<dbReference type="PANTHER" id="PTHR10502">
    <property type="entry name" value="ANNEXIN"/>
    <property type="match status" value="1"/>
</dbReference>
<keyword evidence="3" id="KW-0041">Annexin</keyword>
<dbReference type="GO" id="GO:0005509">
    <property type="term" value="F:calcium ion binding"/>
    <property type="evidence" value="ECO:0007669"/>
    <property type="project" value="InterPro"/>
</dbReference>
<dbReference type="GO" id="GO:0005737">
    <property type="term" value="C:cytoplasm"/>
    <property type="evidence" value="ECO:0007669"/>
    <property type="project" value="TreeGrafter"/>
</dbReference>
<dbReference type="Ensembl" id="ENSCHIT00010053480.1">
    <property type="protein sequence ID" value="ENSCHIP00010038171.1"/>
    <property type="gene ID" value="ENSCHIG00010028275.1"/>
</dbReference>
<evidence type="ECO:0008006" key="5">
    <source>
        <dbReference type="Google" id="ProtNLM"/>
    </source>
</evidence>
<sequence>HSASGDTEVKAYTNFHAEWDALNIETTIKTKGVDEVTVVNILTNRSSEQRQDITFTYQRRAKKELASAVILGLLKTPALYGASELKASMKGLGVDEDSLTEIVCSRTNQELQEINRVYAERMALLLIMN</sequence>
<dbReference type="GO" id="GO:0012506">
    <property type="term" value="C:vesicle membrane"/>
    <property type="evidence" value="ECO:0007669"/>
    <property type="project" value="TreeGrafter"/>
</dbReference>
<dbReference type="Gene3D" id="1.10.220.10">
    <property type="entry name" value="Annexin"/>
    <property type="match status" value="2"/>
</dbReference>
<dbReference type="SMART" id="SM00335">
    <property type="entry name" value="ANX"/>
    <property type="match status" value="2"/>
</dbReference>
<dbReference type="GO" id="GO:0005886">
    <property type="term" value="C:plasma membrane"/>
    <property type="evidence" value="ECO:0007669"/>
    <property type="project" value="TreeGrafter"/>
</dbReference>
<reference evidence="4" key="2">
    <citation type="submission" date="2025-08" db="UniProtKB">
        <authorList>
            <consortium name="Ensembl"/>
        </authorList>
    </citation>
    <scope>IDENTIFICATION</scope>
</reference>
<dbReference type="InterPro" id="IPR018502">
    <property type="entry name" value="Annexin_repeat"/>
</dbReference>
<accession>A0A8C2S5P0</accession>
<proteinExistence type="inferred from homology"/>
<comment type="similarity">
    <text evidence="1">Belongs to the annexin family.</text>
</comment>
<evidence type="ECO:0000256" key="3">
    <source>
        <dbReference type="ARBA" id="ARBA00023216"/>
    </source>
</evidence>
<evidence type="ECO:0000256" key="1">
    <source>
        <dbReference type="ARBA" id="ARBA00007831"/>
    </source>
</evidence>
<dbReference type="SUPFAM" id="SSF47874">
    <property type="entry name" value="Annexin"/>
    <property type="match status" value="1"/>
</dbReference>
<dbReference type="GO" id="GO:0005544">
    <property type="term" value="F:calcium-dependent phospholipid binding"/>
    <property type="evidence" value="ECO:0007669"/>
    <property type="project" value="InterPro"/>
</dbReference>
<dbReference type="PROSITE" id="PS51897">
    <property type="entry name" value="ANNEXIN_2"/>
    <property type="match status" value="1"/>
</dbReference>
<keyword evidence="2" id="KW-0677">Repeat</keyword>
<dbReference type="GO" id="GO:0005634">
    <property type="term" value="C:nucleus"/>
    <property type="evidence" value="ECO:0007669"/>
    <property type="project" value="TreeGrafter"/>
</dbReference>
<reference evidence="4" key="1">
    <citation type="submission" date="2019-03" db="EMBL/GenBank/DDBJ databases">
        <title>Genome sequencing and reference-guided assembly of Black Bengal Goat (Capra hircus).</title>
        <authorList>
            <person name="Siddiki A.Z."/>
            <person name="Baten A."/>
            <person name="Billah M."/>
            <person name="Alam M.A.U."/>
            <person name="Shawrob K.S.M."/>
            <person name="Saha S."/>
            <person name="Chowdhury M."/>
            <person name="Rahman A.H."/>
            <person name="Stear M."/>
            <person name="Miah G."/>
            <person name="Das G.B."/>
            <person name="Hossain M.M."/>
            <person name="Kumkum M."/>
            <person name="Islam M.S."/>
            <person name="Mollah A.M."/>
            <person name="Ahsan A."/>
            <person name="Tusar F."/>
            <person name="Khan M.K.I."/>
        </authorList>
    </citation>
    <scope>NUCLEOTIDE SEQUENCE [LARGE SCALE GENOMIC DNA]</scope>
</reference>
<dbReference type="InterPro" id="IPR037104">
    <property type="entry name" value="Annexin_sf"/>
</dbReference>
<protein>
    <recommendedName>
        <fullName evidence="5">Annexin</fullName>
    </recommendedName>
</protein>
<organism evidence="4">
    <name type="scientific">Capra hircus</name>
    <name type="common">Goat</name>
    <dbReference type="NCBI Taxonomy" id="9925"/>
    <lineage>
        <taxon>Eukaryota</taxon>
        <taxon>Metazoa</taxon>
        <taxon>Chordata</taxon>
        <taxon>Craniata</taxon>
        <taxon>Vertebrata</taxon>
        <taxon>Euteleostomi</taxon>
        <taxon>Mammalia</taxon>
        <taxon>Eutheria</taxon>
        <taxon>Laurasiatheria</taxon>
        <taxon>Artiodactyla</taxon>
        <taxon>Ruminantia</taxon>
        <taxon>Pecora</taxon>
        <taxon>Bovidae</taxon>
        <taxon>Caprinae</taxon>
        <taxon>Capra</taxon>
    </lineage>
</organism>
<evidence type="ECO:0000256" key="2">
    <source>
        <dbReference type="ARBA" id="ARBA00022737"/>
    </source>
</evidence>
<dbReference type="GO" id="GO:0001786">
    <property type="term" value="F:phosphatidylserine binding"/>
    <property type="evidence" value="ECO:0007669"/>
    <property type="project" value="TreeGrafter"/>
</dbReference>